<keyword evidence="2" id="KW-1185">Reference proteome</keyword>
<organism evidence="1 2">
    <name type="scientific">Mycena maculata</name>
    <dbReference type="NCBI Taxonomy" id="230809"/>
    <lineage>
        <taxon>Eukaryota</taxon>
        <taxon>Fungi</taxon>
        <taxon>Dikarya</taxon>
        <taxon>Basidiomycota</taxon>
        <taxon>Agaricomycotina</taxon>
        <taxon>Agaricomycetes</taxon>
        <taxon>Agaricomycetidae</taxon>
        <taxon>Agaricales</taxon>
        <taxon>Marasmiineae</taxon>
        <taxon>Mycenaceae</taxon>
        <taxon>Mycena</taxon>
    </lineage>
</organism>
<comment type="caution">
    <text evidence="1">The sequence shown here is derived from an EMBL/GenBank/DDBJ whole genome shotgun (WGS) entry which is preliminary data.</text>
</comment>
<proteinExistence type="predicted"/>
<dbReference type="Proteomes" id="UP001215280">
    <property type="component" value="Unassembled WGS sequence"/>
</dbReference>
<dbReference type="AlphaFoldDB" id="A0AAD7NW61"/>
<protein>
    <recommendedName>
        <fullName evidence="3">F-box domain-containing protein</fullName>
    </recommendedName>
</protein>
<gene>
    <name evidence="1" type="ORF">DFH07DRAFT_797223</name>
</gene>
<evidence type="ECO:0000313" key="1">
    <source>
        <dbReference type="EMBL" id="KAJ7777553.1"/>
    </source>
</evidence>
<sequence>MIFQALAEDNIRSILALCDIYTVLSFGRTNKHLRLLTLEKLLWLDLVENLRRKGIVDQSRSETQSQSQEALVALVKRLLTGPTSWTGPIKPKLFSLARFRSARQPPSHAEISKQSILHGMGPADRRYRVRLLGGGKYTLFENTTTWNLQCWNMQQSTLVWSYEKSLPGSWVRVFGAEIVDGGDAVNIVVSEAGPAQRSGMVQIVHLELRTGISTRHLVGPHRLVGNGVMNAKICGNIVCLDWVPLESDEPCRPSNYCTLVDWKNGLHLRLALISPIDVDLIPNHVVIVKSDKLSDTPEISVINMGALSGYWRHTTGRDYSDPELDSVDITSGMEVMRKSIPMATGECRYGGTRILGIFESPIEDGTYRVWVQVHLSASADTVDPSGLTVSARQMICSYSLSLLNPPQDGIILRQRSAHIGDFPRDSCPTISYSGHRIQLDRRLHAHGIYYPGSQTIPLNLHPSKPYARDMSTYTGALAYSVGESVIVTYFK</sequence>
<reference evidence="1" key="1">
    <citation type="submission" date="2023-03" db="EMBL/GenBank/DDBJ databases">
        <title>Massive genome expansion in bonnet fungi (Mycena s.s.) driven by repeated elements and novel gene families across ecological guilds.</title>
        <authorList>
            <consortium name="Lawrence Berkeley National Laboratory"/>
            <person name="Harder C.B."/>
            <person name="Miyauchi S."/>
            <person name="Viragh M."/>
            <person name="Kuo A."/>
            <person name="Thoen E."/>
            <person name="Andreopoulos B."/>
            <person name="Lu D."/>
            <person name="Skrede I."/>
            <person name="Drula E."/>
            <person name="Henrissat B."/>
            <person name="Morin E."/>
            <person name="Kohler A."/>
            <person name="Barry K."/>
            <person name="LaButti K."/>
            <person name="Morin E."/>
            <person name="Salamov A."/>
            <person name="Lipzen A."/>
            <person name="Mereny Z."/>
            <person name="Hegedus B."/>
            <person name="Baldrian P."/>
            <person name="Stursova M."/>
            <person name="Weitz H."/>
            <person name="Taylor A."/>
            <person name="Grigoriev I.V."/>
            <person name="Nagy L.G."/>
            <person name="Martin F."/>
            <person name="Kauserud H."/>
        </authorList>
    </citation>
    <scope>NUCLEOTIDE SEQUENCE</scope>
    <source>
        <strain evidence="1">CBHHK188m</strain>
    </source>
</reference>
<accession>A0AAD7NW61</accession>
<evidence type="ECO:0008006" key="3">
    <source>
        <dbReference type="Google" id="ProtNLM"/>
    </source>
</evidence>
<dbReference type="EMBL" id="JARJLG010000010">
    <property type="protein sequence ID" value="KAJ7777553.1"/>
    <property type="molecule type" value="Genomic_DNA"/>
</dbReference>
<evidence type="ECO:0000313" key="2">
    <source>
        <dbReference type="Proteomes" id="UP001215280"/>
    </source>
</evidence>
<name>A0AAD7NW61_9AGAR</name>